<dbReference type="SUPFAM" id="SSF46966">
    <property type="entry name" value="Spectrin repeat"/>
    <property type="match status" value="3"/>
</dbReference>
<dbReference type="EMBL" id="JWIN03000020">
    <property type="protein sequence ID" value="KAB1261412.1"/>
    <property type="molecule type" value="Genomic_DNA"/>
</dbReference>
<dbReference type="Gene3D" id="3.90.1290.10">
    <property type="entry name" value="Plakin repeat"/>
    <property type="match status" value="2"/>
</dbReference>
<dbReference type="Gene3D" id="1.20.58.60">
    <property type="match status" value="5"/>
</dbReference>
<evidence type="ECO:0000313" key="16">
    <source>
        <dbReference type="EMBL" id="KAB1261412.1"/>
    </source>
</evidence>
<comment type="similarity">
    <text evidence="3">Belongs to the plakin or cytolinker family.</text>
</comment>
<keyword evidence="9 12" id="KW-0175">Coiled coil</keyword>
<dbReference type="FunFam" id="3.90.1290.10:FF:000001">
    <property type="entry name" value="Plectin a"/>
    <property type="match status" value="1"/>
</dbReference>
<accession>A0A5N4CRE0</accession>
<dbReference type="FunFam" id="1.20.58.60:FF:000027">
    <property type="entry name" value="Microtubule-actin cross-linking factor 1"/>
    <property type="match status" value="1"/>
</dbReference>
<feature type="coiled-coil region" evidence="12">
    <location>
        <begin position="1190"/>
        <end position="1256"/>
    </location>
</feature>
<dbReference type="SMART" id="SM00250">
    <property type="entry name" value="PLEC"/>
    <property type="match status" value="10"/>
</dbReference>
<dbReference type="Pfam" id="PF00435">
    <property type="entry name" value="Spectrin"/>
    <property type="match status" value="1"/>
</dbReference>
<dbReference type="PROSITE" id="PS50021">
    <property type="entry name" value="CH"/>
    <property type="match status" value="1"/>
</dbReference>
<feature type="coiled-coil region" evidence="12">
    <location>
        <begin position="1535"/>
        <end position="1768"/>
    </location>
</feature>
<feature type="region of interest" description="Disordered" evidence="13">
    <location>
        <begin position="1431"/>
        <end position="1461"/>
    </location>
</feature>
<dbReference type="FunFam" id="2.30.30.40:FF:000011">
    <property type="entry name" value="Microtubule-actin cross-linking factor 1"/>
    <property type="match status" value="1"/>
</dbReference>
<dbReference type="InterPro" id="IPR018159">
    <property type="entry name" value="Spectrin/alpha-actinin"/>
</dbReference>
<dbReference type="Gene3D" id="3.30.160.780">
    <property type="match status" value="1"/>
</dbReference>
<keyword evidence="7" id="KW-0677">Repeat</keyword>
<dbReference type="Pfam" id="PF00307">
    <property type="entry name" value="CH"/>
    <property type="match status" value="1"/>
</dbReference>
<keyword evidence="4 11" id="KW-0728">SH3 domain</keyword>
<dbReference type="InterPro" id="IPR002017">
    <property type="entry name" value="Spectrin_repeat"/>
</dbReference>
<evidence type="ECO:0000256" key="10">
    <source>
        <dbReference type="ARBA" id="ARBA00023212"/>
    </source>
</evidence>
<evidence type="ECO:0000256" key="2">
    <source>
        <dbReference type="ARBA" id="ARBA00004282"/>
    </source>
</evidence>
<dbReference type="PROSITE" id="PS50002">
    <property type="entry name" value="SH3"/>
    <property type="match status" value="1"/>
</dbReference>
<dbReference type="InterPro" id="IPR041573">
    <property type="entry name" value="Desmoplakin_Spectrin-like"/>
</dbReference>
<dbReference type="GO" id="GO:0005925">
    <property type="term" value="C:focal adhesion"/>
    <property type="evidence" value="ECO:0007669"/>
    <property type="project" value="TreeGrafter"/>
</dbReference>
<evidence type="ECO:0000256" key="9">
    <source>
        <dbReference type="ARBA" id="ARBA00023054"/>
    </source>
</evidence>
<dbReference type="GO" id="GO:0030056">
    <property type="term" value="C:hemidesmosome"/>
    <property type="evidence" value="ECO:0007669"/>
    <property type="project" value="TreeGrafter"/>
</dbReference>
<feature type="region of interest" description="Disordered" evidence="13">
    <location>
        <begin position="1281"/>
        <end position="1304"/>
    </location>
</feature>
<evidence type="ECO:0000259" key="14">
    <source>
        <dbReference type="PROSITE" id="PS50002"/>
    </source>
</evidence>
<feature type="coiled-coil region" evidence="12">
    <location>
        <begin position="452"/>
        <end position="486"/>
    </location>
</feature>
<dbReference type="GO" id="GO:0031581">
    <property type="term" value="P:hemidesmosome assembly"/>
    <property type="evidence" value="ECO:0007669"/>
    <property type="project" value="TreeGrafter"/>
</dbReference>
<dbReference type="FunFam" id="1.20.58.60:FF:000052">
    <property type="entry name" value="dystonin isoform X2"/>
    <property type="match status" value="1"/>
</dbReference>
<dbReference type="GO" id="GO:0016020">
    <property type="term" value="C:membrane"/>
    <property type="evidence" value="ECO:0007669"/>
    <property type="project" value="TreeGrafter"/>
</dbReference>
<keyword evidence="17" id="KW-1185">Reference proteome</keyword>
<dbReference type="Gene3D" id="2.30.30.40">
    <property type="entry name" value="SH3 Domains"/>
    <property type="match status" value="1"/>
</dbReference>
<evidence type="ECO:0000256" key="7">
    <source>
        <dbReference type="ARBA" id="ARBA00022737"/>
    </source>
</evidence>
<proteinExistence type="inferred from homology"/>
<dbReference type="GO" id="GO:0045104">
    <property type="term" value="P:intermediate filament cytoskeleton organization"/>
    <property type="evidence" value="ECO:0007669"/>
    <property type="project" value="InterPro"/>
</dbReference>
<evidence type="ECO:0000256" key="6">
    <source>
        <dbReference type="ARBA" id="ARBA00022553"/>
    </source>
</evidence>
<dbReference type="InterPro" id="IPR035915">
    <property type="entry name" value="Plakin_repeat_sf"/>
</dbReference>
<dbReference type="GO" id="GO:0005198">
    <property type="term" value="F:structural molecule activity"/>
    <property type="evidence" value="ECO:0007669"/>
    <property type="project" value="TreeGrafter"/>
</dbReference>
<evidence type="ECO:0000256" key="4">
    <source>
        <dbReference type="ARBA" id="ARBA00022443"/>
    </source>
</evidence>
<dbReference type="InterPro" id="IPR001715">
    <property type="entry name" value="CH_dom"/>
</dbReference>
<dbReference type="GO" id="GO:0042060">
    <property type="term" value="P:wound healing"/>
    <property type="evidence" value="ECO:0007669"/>
    <property type="project" value="TreeGrafter"/>
</dbReference>
<feature type="coiled-coil region" evidence="12">
    <location>
        <begin position="932"/>
        <end position="966"/>
    </location>
</feature>
<feature type="coiled-coil region" evidence="12">
    <location>
        <begin position="830"/>
        <end position="860"/>
    </location>
</feature>
<evidence type="ECO:0000256" key="3">
    <source>
        <dbReference type="ARBA" id="ARBA00009109"/>
    </source>
</evidence>
<keyword evidence="10" id="KW-0206">Cytoskeleton</keyword>
<name>A0A5N4CRE0_CAMDR</name>
<evidence type="ECO:0000256" key="11">
    <source>
        <dbReference type="PROSITE-ProRule" id="PRU00192"/>
    </source>
</evidence>
<feature type="compositionally biased region" description="Low complexity" evidence="13">
    <location>
        <begin position="1891"/>
        <end position="1910"/>
    </location>
</feature>
<reference evidence="16 17" key="1">
    <citation type="journal article" date="2019" name="Mol. Ecol. Resour.">
        <title>Improving Illumina assemblies with Hi-C and long reads: an example with the North African dromedary.</title>
        <authorList>
            <person name="Elbers J.P."/>
            <person name="Rogers M.F."/>
            <person name="Perelman P.L."/>
            <person name="Proskuryakova A.A."/>
            <person name="Serdyukova N.A."/>
            <person name="Johnson W.E."/>
            <person name="Horin P."/>
            <person name="Corander J."/>
            <person name="Murphy D."/>
            <person name="Burger P.A."/>
        </authorList>
    </citation>
    <scope>NUCLEOTIDE SEQUENCE [LARGE SCALE GENOMIC DNA]</scope>
    <source>
        <strain evidence="16">Drom800</strain>
        <tissue evidence="16">Blood</tissue>
    </source>
</reference>
<dbReference type="Gene3D" id="1.20.58.1060">
    <property type="match status" value="1"/>
</dbReference>
<dbReference type="Pfam" id="PF00681">
    <property type="entry name" value="Plectin"/>
    <property type="match status" value="4"/>
</dbReference>
<dbReference type="CDD" id="cd00176">
    <property type="entry name" value="SPEC"/>
    <property type="match status" value="1"/>
</dbReference>
<organism evidence="16 17">
    <name type="scientific">Camelus dromedarius</name>
    <name type="common">Dromedary</name>
    <name type="synonym">Arabian camel</name>
    <dbReference type="NCBI Taxonomy" id="9838"/>
    <lineage>
        <taxon>Eukaryota</taxon>
        <taxon>Metazoa</taxon>
        <taxon>Chordata</taxon>
        <taxon>Craniata</taxon>
        <taxon>Vertebrata</taxon>
        <taxon>Euteleostomi</taxon>
        <taxon>Mammalia</taxon>
        <taxon>Eutheria</taxon>
        <taxon>Laurasiatheria</taxon>
        <taxon>Artiodactyla</taxon>
        <taxon>Tylopoda</taxon>
        <taxon>Camelidae</taxon>
        <taxon>Camelus</taxon>
    </lineage>
</organism>
<comment type="subcellular location">
    <subcellularLocation>
        <location evidence="2">Cell junction</location>
    </subcellularLocation>
    <subcellularLocation>
        <location evidence="1">Cytoplasm</location>
        <location evidence="1">Cytoskeleton</location>
    </subcellularLocation>
</comment>
<gene>
    <name evidence="16" type="primary">Dystonin</name>
    <name evidence="16" type="ORF">Cadr_000021663</name>
</gene>
<feature type="compositionally biased region" description="Basic and acidic residues" evidence="13">
    <location>
        <begin position="1431"/>
        <end position="1451"/>
    </location>
</feature>
<evidence type="ECO:0000256" key="5">
    <source>
        <dbReference type="ARBA" id="ARBA00022490"/>
    </source>
</evidence>
<keyword evidence="8" id="KW-0965">Cell junction</keyword>
<dbReference type="FunFam" id="1.20.58.60:FF:000010">
    <property type="entry name" value="plectin isoform X2"/>
    <property type="match status" value="1"/>
</dbReference>
<keyword evidence="5" id="KW-0963">Cytoplasm</keyword>
<dbReference type="SUPFAM" id="SSF75399">
    <property type="entry name" value="Plakin repeat"/>
    <property type="match status" value="3"/>
</dbReference>
<evidence type="ECO:0000256" key="1">
    <source>
        <dbReference type="ARBA" id="ARBA00004245"/>
    </source>
</evidence>
<dbReference type="InterPro" id="IPR043197">
    <property type="entry name" value="Plakin"/>
</dbReference>
<dbReference type="SUPFAM" id="SSF47576">
    <property type="entry name" value="Calponin-homology domain, CH-domain"/>
    <property type="match status" value="1"/>
</dbReference>
<feature type="domain" description="Calponin-homology (CH)" evidence="15">
    <location>
        <begin position="1"/>
        <end position="56"/>
    </location>
</feature>
<dbReference type="FunFam" id="1.20.58.60:FF:000009">
    <property type="entry name" value="dystonin isoform X1"/>
    <property type="match status" value="1"/>
</dbReference>
<sequence>MNTVAVQSNLANLEHAFYVAEKIGVIRLLDPEDVDVSSPDEKSVITYVSSLYDAFPKVPEGGEGIGANDVEVKWIEYQNMVNYLIQWIRHHVTMMSERTFPNNPVELKALYNQYLQFKETEIPPKETEKSKIKRLYKLLEIWIEFGRIKLLQGYHPNDIEKEWGKLIIAMLEREKALRPEVERLEMLQQIANRVQRDSVICEDKLILARNALQSDSKRLESGVQFQNEAEIAGYVLECENLLRQHVIDVQILIDGKYYQADQLVQRNECSSVYSKGRVLTTEQTKLMISGITQSLTQGLTPSLTPSSVTSGLSSGLTSRLTPAVTPAFTPGVPPGVVPSFSSGVEANSLQTLKLMQIRKPLLKSSLLDQNLTEEEINMKFIQMTAPLKLTYAEKLHRLESQYAKLLNTSRNQERHLDTLYNFVTRATKELIWLNEKEEEEVAYDWSERNTSIARKREYHAELMRELDQKEENIKSVQEIAEQLLVENHPARLTIEAYRAAMQTQWSWILQLCQCVEQHLKDNGTYFEFFNDAKEVTDYLRNLKDAIQRKYSCDRSSSVHKLEDLVQESMVLTRKLEEKEELLQYKSTIASLMGRAKAIIQLKPRSPDCPLKTSIPIRAICDYRQIEITIFKDDECVLANNSHRAKWKVISPTGNEAMVPSVCFTIPPPNKDAVDFANRIEQQYQNVLTLWHESHTNMKSVVSWHYLVSEIDRIRASNVASIKTMLPGEHQQVLSNLQSRFEDFLEDSQESQIFSGSDITQLEKEVTVCKQYYQELLKSAEREEQEESVYNLYISEVRNIRLRLETCEDRLIRQIRTPLERDDVHESVFRITEQEKLKKELERLKDDLATITNKCEEFFSQAAASSSVPTLRSELSVVVQNMTQVYSMSSTYIEKLKTVNLVLKNSQAAEALVKLYETKLCEEEAVIADKNNIENLISTLKQWRSEVDEKREVFHALEDELQRAKTISDEMFKTYKERDLDFDWHKEKADQLVERWQNVQVQIDNRLRDLEGIGKSLKYYRDTYHPLDDWIQQVETTQRKIQENQPENSKTLATQLNQQKMLVSEIEMKQSKMDECQKYAEQYSTAVKDYELQTMTYRAMVDSQQKSPVKRRRMQSSADLVIQEFMDLRTRYTALVTLMTQYIKFAGDSLKRLEEEEMKRGQETSEHGAYSDLLERQKATVQENCRLTGKIRELESMVADLEKQKSRVEEELPRVREAAEHELRKQKRNAADITLQKMRAESEAQRYRRDLEASVRRGRRRGASWSAQLEEHSLTRRTLEDHLKRKDSSLHDLEHQQKKLTEELRRKRDKEEELLKLIQQMERDLTFQTQVAEEQLKEKQKIESEARRRIAEMQYSCADSASSLACAPAQAGDLQQQVEELTAANRKAEKDVRELQYELGSLQLEKASSEEKARLLQEKLEETNQTLRRLQRELETKDQAEEGYSRQLRELGRQLSRTTGRAEEAMQEADDLRRLKHNYEQELASLQQEKGKLQREADRITRTQAVTESSIQQLNSQVSPLQGDEGSCRRKSDHLRAQFEKSHAQLLQNIKAEKENHEKIRKLQEELAKSNECADVLKQKVDELTRQNNETRLMMQRIQAESANVVSEKQAIQQRCEALKIQADGFKDQLRHTNEHLHKQTRTEQDFQRRIKCLEEDLAKSQNLVSEFKQKCDQQNIIIQKTEKEVRNLNAELSASQEEKRLGEQKVQQQQAQVQELNDRLRKVQDELHLKTIEEQVTHRKMVLFQEESEKFKRSAEEFRKKMEKLMQSEVITENDISGIKLDFVSLQRENCRAQENARLCETSLRELERQLRRYRAQAPHDRKCRELEGELVAQKREVENLKRKMDQQMKEHEHQLVLLQCEIQKQSPAEDGALKPDPETAAKGCQRPGDLSSQGSGALPAGPPGARAPLQSWAPEPQPSEEGWQRRVAEQMQEVQVRLPRVPAEKEKSQQCYSEYFSQTSTELQITFDETNPLTRLSEIEMLRDQALYGSRPPARYQGDKCEVDLVALLAPLEIAKSKQYDLHTEVTALKQGKNPGSSAEGWMLEGGGFKRGELQKGSEPETFQHVDGDLACSVRDDEFQFQGLRHPVTARQLVEAKLLDMKTVEQLRRGLKTVEEVQKTLSKFLTKATAIAGLYLEATKEKMSFSSAAKKIVIDKMMALAFLEAQAATGFIIDPLSGQTYSVEDAILQGVIDPEFRIRLLEAEKAALGYPCSSKMLSVFQAMENRMLDRQRGKHMLEAQIASGGVIDPARGIRVPPEVALQQGLLNNAILQFLHEPSSNTRVFPNPNNKQALYYAELLRMCVFDVDCQCLLLPFGERNISNLNVAKTHRISVVDTKTGAELTTYEAFQRNLIDKSTYLELSGLQYQWKEATFFESYGHPSRVLRDAKTGLQLNIDEAVEQGTVDKASVRKYQEGLITLTELADFLLSRLVPKKDVHSPVAGYWLTSSGERISVLKASRRNLVDRITALRCLEAQVSTGGILDPLTGKRYRVAEALHRGLLDEGFAQQLRQCELVVAGISHPVTNKVMSVLEAVNANIISKDMGVRCLEFQYLTGGLMEPQAQTRLSIEEALQKSLEEEKKEHVEKAKELQKWVSNISKTLRDGEKAGKASLFKQKVFPEVLV</sequence>
<dbReference type="Pfam" id="PF21097">
    <property type="entry name" value="SR_plectin_7"/>
    <property type="match status" value="1"/>
</dbReference>
<evidence type="ECO:0000256" key="8">
    <source>
        <dbReference type="ARBA" id="ARBA00022949"/>
    </source>
</evidence>
<feature type="region of interest" description="Disordered" evidence="13">
    <location>
        <begin position="1869"/>
        <end position="1926"/>
    </location>
</feature>
<dbReference type="PANTHER" id="PTHR23169:SF24">
    <property type="entry name" value="DYSTONIN"/>
    <property type="match status" value="1"/>
</dbReference>
<dbReference type="InterPro" id="IPR049538">
    <property type="entry name" value="PCN-like_spectrin-like_rpt"/>
</dbReference>
<dbReference type="Pfam" id="PF21020">
    <property type="entry name" value="Spectrin_4"/>
    <property type="match status" value="1"/>
</dbReference>
<evidence type="ECO:0000313" key="17">
    <source>
        <dbReference type="Proteomes" id="UP000299084"/>
    </source>
</evidence>
<feature type="coiled-coil region" evidence="12">
    <location>
        <begin position="1797"/>
        <end position="1862"/>
    </location>
</feature>
<dbReference type="Gene3D" id="1.10.418.10">
    <property type="entry name" value="Calponin-like domain"/>
    <property type="match status" value="1"/>
</dbReference>
<dbReference type="GO" id="GO:0005737">
    <property type="term" value="C:cytoplasm"/>
    <property type="evidence" value="ECO:0007669"/>
    <property type="project" value="TreeGrafter"/>
</dbReference>
<dbReference type="Pfam" id="PF18373">
    <property type="entry name" value="Spectrin_2"/>
    <property type="match status" value="1"/>
</dbReference>
<dbReference type="GO" id="GO:0008017">
    <property type="term" value="F:microtubule binding"/>
    <property type="evidence" value="ECO:0007669"/>
    <property type="project" value="TreeGrafter"/>
</dbReference>
<dbReference type="SMART" id="SM00150">
    <property type="entry name" value="SPEC"/>
    <property type="match status" value="2"/>
</dbReference>
<keyword evidence="6" id="KW-0597">Phosphoprotein</keyword>
<dbReference type="GO" id="GO:0005882">
    <property type="term" value="C:intermediate filament"/>
    <property type="evidence" value="ECO:0007669"/>
    <property type="project" value="TreeGrafter"/>
</dbReference>
<dbReference type="SUPFAM" id="SSF57997">
    <property type="entry name" value="Tropomyosin"/>
    <property type="match status" value="1"/>
</dbReference>
<dbReference type="Pfam" id="PF17902">
    <property type="entry name" value="SH3_10"/>
    <property type="match status" value="1"/>
</dbReference>
<feature type="domain" description="SH3" evidence="14">
    <location>
        <begin position="611"/>
        <end position="668"/>
    </location>
</feature>
<dbReference type="InterPro" id="IPR001452">
    <property type="entry name" value="SH3_domain"/>
</dbReference>
<dbReference type="InterPro" id="IPR041615">
    <property type="entry name" value="Desmoplakin_SH3"/>
</dbReference>
<dbReference type="Pfam" id="PF21019">
    <property type="entry name" value="Spectrin_3"/>
    <property type="match status" value="1"/>
</dbReference>
<evidence type="ECO:0000256" key="13">
    <source>
        <dbReference type="SAM" id="MobiDB-lite"/>
    </source>
</evidence>
<dbReference type="InterPro" id="IPR036872">
    <property type="entry name" value="CH_dom_sf"/>
</dbReference>
<dbReference type="PANTHER" id="PTHR23169">
    <property type="entry name" value="ENVOPLAKIN"/>
    <property type="match status" value="1"/>
</dbReference>
<protein>
    <submittedName>
        <fullName evidence="16">Dystonin</fullName>
    </submittedName>
</protein>
<comment type="caution">
    <text evidence="16">The sequence shown here is derived from an EMBL/GenBank/DDBJ whole genome shotgun (WGS) entry which is preliminary data.</text>
</comment>
<dbReference type="Gene3D" id="1.20.5.170">
    <property type="match status" value="1"/>
</dbReference>
<dbReference type="Proteomes" id="UP000299084">
    <property type="component" value="Unassembled WGS sequence"/>
</dbReference>
<dbReference type="InterPro" id="IPR001101">
    <property type="entry name" value="Plectin_repeat"/>
</dbReference>
<evidence type="ECO:0000259" key="15">
    <source>
        <dbReference type="PROSITE" id="PS50021"/>
    </source>
</evidence>
<evidence type="ECO:0000256" key="12">
    <source>
        <dbReference type="SAM" id="Coils"/>
    </source>
</evidence>